<comment type="subunit">
    <text evidence="3 7">Homodimer.</text>
</comment>
<dbReference type="InterPro" id="IPR026022">
    <property type="entry name" value="PhoU_dom"/>
</dbReference>
<comment type="function">
    <text evidence="7">Plays a role in the regulation of phosphate uptake.</text>
</comment>
<evidence type="ECO:0000256" key="7">
    <source>
        <dbReference type="PIRNR" id="PIRNR003107"/>
    </source>
</evidence>
<feature type="domain" description="PhoU" evidence="8">
    <location>
        <begin position="17"/>
        <end position="103"/>
    </location>
</feature>
<dbReference type="Pfam" id="PF01895">
    <property type="entry name" value="PhoU"/>
    <property type="match status" value="2"/>
</dbReference>
<evidence type="ECO:0000256" key="5">
    <source>
        <dbReference type="ARBA" id="ARBA00022490"/>
    </source>
</evidence>
<evidence type="ECO:0000256" key="2">
    <source>
        <dbReference type="ARBA" id="ARBA00008107"/>
    </source>
</evidence>
<dbReference type="AlphaFoldDB" id="A0A6N9H8Y6"/>
<comment type="caution">
    <text evidence="9">The sequence shown here is derived from an EMBL/GenBank/DDBJ whole genome shotgun (WGS) entry which is preliminary data.</text>
</comment>
<dbReference type="GO" id="GO:0030643">
    <property type="term" value="P:intracellular phosphate ion homeostasis"/>
    <property type="evidence" value="ECO:0007669"/>
    <property type="project" value="InterPro"/>
</dbReference>
<dbReference type="GO" id="GO:0006817">
    <property type="term" value="P:phosphate ion transport"/>
    <property type="evidence" value="ECO:0007669"/>
    <property type="project" value="UniProtKB-KW"/>
</dbReference>
<dbReference type="Gene3D" id="1.20.58.220">
    <property type="entry name" value="Phosphate transport system protein phou homolog 2, domain 2"/>
    <property type="match status" value="1"/>
</dbReference>
<protein>
    <recommendedName>
        <fullName evidence="7">Phosphate-specific transport system accessory protein PhoU</fullName>
    </recommendedName>
</protein>
<dbReference type="InterPro" id="IPR028366">
    <property type="entry name" value="PhoU"/>
</dbReference>
<proteinExistence type="inferred from homology"/>
<evidence type="ECO:0000256" key="6">
    <source>
        <dbReference type="ARBA" id="ARBA00022592"/>
    </source>
</evidence>
<accession>A0A6N9H8Y6</accession>
<reference evidence="9 10" key="1">
    <citation type="submission" date="2020-01" db="EMBL/GenBank/DDBJ databases">
        <authorList>
            <person name="Deng T."/>
        </authorList>
    </citation>
    <scope>NUCLEOTIDE SEQUENCE [LARGE SCALE GENOMIC DNA]</scope>
    <source>
        <strain evidence="9 10">5221</strain>
    </source>
</reference>
<feature type="domain" description="PhoU" evidence="8">
    <location>
        <begin position="122"/>
        <end position="205"/>
    </location>
</feature>
<organism evidence="9 10">
    <name type="scientific">Brevibacterium rongguiense</name>
    <dbReference type="NCBI Taxonomy" id="2695267"/>
    <lineage>
        <taxon>Bacteria</taxon>
        <taxon>Bacillati</taxon>
        <taxon>Actinomycetota</taxon>
        <taxon>Actinomycetes</taxon>
        <taxon>Micrococcales</taxon>
        <taxon>Brevibacteriaceae</taxon>
        <taxon>Brevibacterium</taxon>
    </lineage>
</organism>
<dbReference type="SUPFAM" id="SSF109755">
    <property type="entry name" value="PhoU-like"/>
    <property type="match status" value="1"/>
</dbReference>
<dbReference type="GO" id="GO:0045936">
    <property type="term" value="P:negative regulation of phosphate metabolic process"/>
    <property type="evidence" value="ECO:0007669"/>
    <property type="project" value="InterPro"/>
</dbReference>
<comment type="similarity">
    <text evidence="2 7">Belongs to the PhoU family.</text>
</comment>
<dbReference type="InterPro" id="IPR038078">
    <property type="entry name" value="PhoU-like_sf"/>
</dbReference>
<keyword evidence="10" id="KW-1185">Reference proteome</keyword>
<keyword evidence="4 7" id="KW-0813">Transport</keyword>
<evidence type="ECO:0000256" key="4">
    <source>
        <dbReference type="ARBA" id="ARBA00022448"/>
    </source>
</evidence>
<keyword evidence="5 7" id="KW-0963">Cytoplasm</keyword>
<dbReference type="PANTHER" id="PTHR42930:SF3">
    <property type="entry name" value="PHOSPHATE-SPECIFIC TRANSPORT SYSTEM ACCESSORY PROTEIN PHOU"/>
    <property type="match status" value="1"/>
</dbReference>
<dbReference type="EMBL" id="WWEQ01000055">
    <property type="protein sequence ID" value="MYM20497.1"/>
    <property type="molecule type" value="Genomic_DNA"/>
</dbReference>
<evidence type="ECO:0000313" key="9">
    <source>
        <dbReference type="EMBL" id="MYM20497.1"/>
    </source>
</evidence>
<evidence type="ECO:0000256" key="3">
    <source>
        <dbReference type="ARBA" id="ARBA00011738"/>
    </source>
</evidence>
<dbReference type="PIRSF" id="PIRSF003107">
    <property type="entry name" value="PhoU"/>
    <property type="match status" value="1"/>
</dbReference>
<sequence>MREVFKNELDAIADELVSMARQVTAAIDSATTALETNDLPLAEQVISGDASVDAMQAELDQKSAQVLALQAPVAADLRVIISALKMSVAIERMGDLARHIAAQVRIRYPEPAVPAQFSEVFSQMGRAAHRIGEAMITLLDDPGTAAVPMIAAIDEELDTLHLRVFTIIGELAAGDITPSQIADVTLISRYFERFGDQAVNVSRRVEYLLTGNWEPALSQRPQQ</sequence>
<gene>
    <name evidence="9" type="primary">phoU</name>
    <name evidence="9" type="ORF">GSY69_11105</name>
</gene>
<dbReference type="Proteomes" id="UP000469215">
    <property type="component" value="Unassembled WGS sequence"/>
</dbReference>
<dbReference type="GO" id="GO:0005737">
    <property type="term" value="C:cytoplasm"/>
    <property type="evidence" value="ECO:0007669"/>
    <property type="project" value="UniProtKB-SubCell"/>
</dbReference>
<name>A0A6N9H8Y6_9MICO</name>
<dbReference type="FunFam" id="1.20.58.220:FF:000004">
    <property type="entry name" value="Phosphate-specific transport system accessory protein PhoU"/>
    <property type="match status" value="1"/>
</dbReference>
<dbReference type="RefSeq" id="WP_160953912.1">
    <property type="nucleotide sequence ID" value="NZ_WWEQ01000055.1"/>
</dbReference>
<evidence type="ECO:0000256" key="1">
    <source>
        <dbReference type="ARBA" id="ARBA00004496"/>
    </source>
</evidence>
<comment type="subcellular location">
    <subcellularLocation>
        <location evidence="1 7">Cytoplasm</location>
    </subcellularLocation>
</comment>
<dbReference type="PANTHER" id="PTHR42930">
    <property type="entry name" value="PHOSPHATE-SPECIFIC TRANSPORT SYSTEM ACCESSORY PROTEIN PHOU"/>
    <property type="match status" value="1"/>
</dbReference>
<evidence type="ECO:0000313" key="10">
    <source>
        <dbReference type="Proteomes" id="UP000469215"/>
    </source>
</evidence>
<dbReference type="NCBIfam" id="TIGR02135">
    <property type="entry name" value="phoU_full"/>
    <property type="match status" value="1"/>
</dbReference>
<keyword evidence="6 7" id="KW-0592">Phosphate transport</keyword>
<evidence type="ECO:0000259" key="8">
    <source>
        <dbReference type="Pfam" id="PF01895"/>
    </source>
</evidence>